<evidence type="ECO:0000313" key="1">
    <source>
        <dbReference type="EnsemblPlants" id="KQL32012"/>
    </source>
</evidence>
<proteinExistence type="predicted"/>
<dbReference type="HOGENOM" id="CLU_3300285_0_0_1"/>
<organism evidence="1 2">
    <name type="scientific">Setaria italica</name>
    <name type="common">Foxtail millet</name>
    <name type="synonym">Panicum italicum</name>
    <dbReference type="NCBI Taxonomy" id="4555"/>
    <lineage>
        <taxon>Eukaryota</taxon>
        <taxon>Viridiplantae</taxon>
        <taxon>Streptophyta</taxon>
        <taxon>Embryophyta</taxon>
        <taxon>Tracheophyta</taxon>
        <taxon>Spermatophyta</taxon>
        <taxon>Magnoliopsida</taxon>
        <taxon>Liliopsida</taxon>
        <taxon>Poales</taxon>
        <taxon>Poaceae</taxon>
        <taxon>PACMAD clade</taxon>
        <taxon>Panicoideae</taxon>
        <taxon>Panicodae</taxon>
        <taxon>Paniceae</taxon>
        <taxon>Cenchrinae</taxon>
        <taxon>Setaria</taxon>
    </lineage>
</organism>
<reference evidence="1" key="2">
    <citation type="submission" date="2018-08" db="UniProtKB">
        <authorList>
            <consortium name="EnsemblPlants"/>
        </authorList>
    </citation>
    <scope>IDENTIFICATION</scope>
    <source>
        <strain evidence="1">Yugu1</strain>
    </source>
</reference>
<name>K3Z1A4_SETIT</name>
<protein>
    <submittedName>
        <fullName evidence="1">Uncharacterized protein</fullName>
    </submittedName>
</protein>
<dbReference type="EnsemblPlants" id="KQL32012">
    <property type="protein sequence ID" value="KQL32012"/>
    <property type="gene ID" value="SETIT_020322mg"/>
</dbReference>
<dbReference type="Gramene" id="KQL32012">
    <property type="protein sequence ID" value="KQL32012"/>
    <property type="gene ID" value="SETIT_020322mg"/>
</dbReference>
<sequence length="40" mass="4752">MLTVFLFNTTFIYLDFPLPLSSLTRLTRFLSYVNFPTFTL</sequence>
<dbReference type="AlphaFoldDB" id="K3Z1A4"/>
<evidence type="ECO:0000313" key="2">
    <source>
        <dbReference type="Proteomes" id="UP000004995"/>
    </source>
</evidence>
<accession>K3Z1A4</accession>
<dbReference type="InParanoid" id="K3Z1A4"/>
<dbReference type="EMBL" id="AGNK02000590">
    <property type="status" value="NOT_ANNOTATED_CDS"/>
    <property type="molecule type" value="Genomic_DNA"/>
</dbReference>
<reference evidence="2" key="1">
    <citation type="journal article" date="2012" name="Nat. Biotechnol.">
        <title>Reference genome sequence of the model plant Setaria.</title>
        <authorList>
            <person name="Bennetzen J.L."/>
            <person name="Schmutz J."/>
            <person name="Wang H."/>
            <person name="Percifield R."/>
            <person name="Hawkins J."/>
            <person name="Pontaroli A.C."/>
            <person name="Estep M."/>
            <person name="Feng L."/>
            <person name="Vaughn J.N."/>
            <person name="Grimwood J."/>
            <person name="Jenkins J."/>
            <person name="Barry K."/>
            <person name="Lindquist E."/>
            <person name="Hellsten U."/>
            <person name="Deshpande S."/>
            <person name="Wang X."/>
            <person name="Wu X."/>
            <person name="Mitros T."/>
            <person name="Triplett J."/>
            <person name="Yang X."/>
            <person name="Ye C.Y."/>
            <person name="Mauro-Herrera M."/>
            <person name="Wang L."/>
            <person name="Li P."/>
            <person name="Sharma M."/>
            <person name="Sharma R."/>
            <person name="Ronald P.C."/>
            <person name="Panaud O."/>
            <person name="Kellogg E.A."/>
            <person name="Brutnell T.P."/>
            <person name="Doust A.N."/>
            <person name="Tuskan G.A."/>
            <person name="Rokhsar D."/>
            <person name="Devos K.M."/>
        </authorList>
    </citation>
    <scope>NUCLEOTIDE SEQUENCE [LARGE SCALE GENOMIC DNA]</scope>
    <source>
        <strain evidence="2">cv. Yugu1</strain>
    </source>
</reference>
<dbReference type="Proteomes" id="UP000004995">
    <property type="component" value="Unassembled WGS sequence"/>
</dbReference>
<keyword evidence="2" id="KW-1185">Reference proteome</keyword>